<dbReference type="Gene3D" id="2.130.10.10">
    <property type="entry name" value="YVTN repeat-like/Quinoprotein amine dehydrogenase"/>
    <property type="match status" value="3"/>
</dbReference>
<keyword evidence="4" id="KW-0805">Transcription regulation</keyword>
<keyword evidence="2 7" id="KW-0853">WD repeat</keyword>
<dbReference type="GO" id="GO:0005669">
    <property type="term" value="C:transcription factor TFIID complex"/>
    <property type="evidence" value="ECO:0007669"/>
    <property type="project" value="TreeGrafter"/>
</dbReference>
<dbReference type="GO" id="GO:0016251">
    <property type="term" value="F:RNA polymerase II general transcription initiation factor activity"/>
    <property type="evidence" value="ECO:0007669"/>
    <property type="project" value="TreeGrafter"/>
</dbReference>
<evidence type="ECO:0000313" key="10">
    <source>
        <dbReference type="EMBL" id="KAK4534162.1"/>
    </source>
</evidence>
<sequence length="668" mass="71688">MQNEAEQIAKEYLESRGFSAVAPGEHGAPANAAALDFDEQARNVILTIERQGYHVDPSRISAMYAELRSWMENSLDMYKGELYSVLYPVLVHAYLDLVRRGHGEAAARFLDRFGGEFQDRGHRDELGALANVSTPEQAAENEVAQLFLRHRYNLRLSAYGWQLLVTYLRDASNFFFLRILNEHCSVRVDTAHPDALGEDGVGIDAGLDGEGGFVSASEQLALLRVPVHWGVLREADYVIEDTEVDLEQAYTQRMAAERDAGGARGGGRARAGADAAAAHAAEEAAAAYLERSESIPLPQVWRSSGMLPQLEDLRARVQLSSTALPSVLFYTLLNSHGNINAVDVLSDGSALVAGCDDSAVRVFAAARRSSASSSAAEAALPAAKPEPTAPVENGPGDTATAATTTTAPASSLISAPALQTLVGHSGPVYGVHASADGRHCLSASEDGTVRLWDLQRGVDLVAYRGHSYPVWDVRFAPLGRYFVSVSHDRTALLYCTDRVSPLRILAGHMTDVDCVAWHPNCNYVATGSTDRTVRLWDVRHGDCVRIFCGHRAPLTSLAFAPDGRYLASGDAAGAVLVHDIAGGRRAATWVEHGDAVWSMDFSRGSGALLATGSGDGSIRLWDADAAGWAGGTASNKSSRVLRTKSTPVYAVKFTWRNLLLGAGAFRAI</sequence>
<evidence type="ECO:0000256" key="4">
    <source>
        <dbReference type="ARBA" id="ARBA00023015"/>
    </source>
</evidence>
<gene>
    <name evidence="10" type="ORF">CDCA_CDCA01G0187</name>
</gene>
<keyword evidence="5" id="KW-0804">Transcription</keyword>
<reference evidence="10 11" key="1">
    <citation type="submission" date="2022-07" db="EMBL/GenBank/DDBJ databases">
        <title>Genome-wide signatures of adaptation to extreme environments.</title>
        <authorList>
            <person name="Cho C.H."/>
            <person name="Yoon H.S."/>
        </authorList>
    </citation>
    <scope>NUCLEOTIDE SEQUENCE [LARGE SCALE GENOMIC DNA]</scope>
    <source>
        <strain evidence="10 11">DBV 063 E5</strain>
    </source>
</reference>
<evidence type="ECO:0000256" key="5">
    <source>
        <dbReference type="ARBA" id="ARBA00023163"/>
    </source>
</evidence>
<evidence type="ECO:0000313" key="11">
    <source>
        <dbReference type="Proteomes" id="UP001301350"/>
    </source>
</evidence>
<evidence type="ECO:0000256" key="8">
    <source>
        <dbReference type="SAM" id="MobiDB-lite"/>
    </source>
</evidence>
<dbReference type="InterPro" id="IPR036322">
    <property type="entry name" value="WD40_repeat_dom_sf"/>
</dbReference>
<dbReference type="PANTHER" id="PTHR19879">
    <property type="entry name" value="TRANSCRIPTION INITIATION FACTOR TFIID"/>
    <property type="match status" value="1"/>
</dbReference>
<feature type="region of interest" description="Disordered" evidence="8">
    <location>
        <begin position="374"/>
        <end position="406"/>
    </location>
</feature>
<comment type="caution">
    <text evidence="10">The sequence shown here is derived from an EMBL/GenBank/DDBJ whole genome shotgun (WGS) entry which is preliminary data.</text>
</comment>
<dbReference type="Gene3D" id="1.25.40.500">
    <property type="entry name" value="TFIID subunit TAF5, NTD2 domain"/>
    <property type="match status" value="1"/>
</dbReference>
<evidence type="ECO:0000256" key="7">
    <source>
        <dbReference type="PROSITE-ProRule" id="PRU00221"/>
    </source>
</evidence>
<dbReference type="Pfam" id="PF00400">
    <property type="entry name" value="WD40"/>
    <property type="match status" value="6"/>
</dbReference>
<dbReference type="InterPro" id="IPR037264">
    <property type="entry name" value="TFIID_NTD2_sf"/>
</dbReference>
<dbReference type="SUPFAM" id="SSF50978">
    <property type="entry name" value="WD40 repeat-like"/>
    <property type="match status" value="1"/>
</dbReference>
<feature type="repeat" description="WD" evidence="7">
    <location>
        <begin position="589"/>
        <end position="622"/>
    </location>
</feature>
<comment type="subcellular location">
    <subcellularLocation>
        <location evidence="1">Nucleus</location>
    </subcellularLocation>
</comment>
<dbReference type="PANTHER" id="PTHR19879:SF1">
    <property type="entry name" value="CANNONBALL-RELATED"/>
    <property type="match status" value="1"/>
</dbReference>
<dbReference type="SUPFAM" id="SSF160897">
    <property type="entry name" value="Taf5 N-terminal domain-like"/>
    <property type="match status" value="1"/>
</dbReference>
<feature type="repeat" description="WD" evidence="7">
    <location>
        <begin position="463"/>
        <end position="494"/>
    </location>
</feature>
<keyword evidence="3" id="KW-0677">Repeat</keyword>
<dbReference type="SMART" id="SM00320">
    <property type="entry name" value="WD40"/>
    <property type="match status" value="6"/>
</dbReference>
<dbReference type="CDD" id="cd08044">
    <property type="entry name" value="TAF5_NTD2"/>
    <property type="match status" value="1"/>
</dbReference>
<dbReference type="PRINTS" id="PR00320">
    <property type="entry name" value="GPROTEINBRPT"/>
</dbReference>
<evidence type="ECO:0000259" key="9">
    <source>
        <dbReference type="Pfam" id="PF04494"/>
    </source>
</evidence>
<dbReference type="InterPro" id="IPR015943">
    <property type="entry name" value="WD40/YVTN_repeat-like_dom_sf"/>
</dbReference>
<dbReference type="InterPro" id="IPR020472">
    <property type="entry name" value="WD40_PAC1"/>
</dbReference>
<dbReference type="PROSITE" id="PS50294">
    <property type="entry name" value="WD_REPEATS_REGION"/>
    <property type="match status" value="3"/>
</dbReference>
<evidence type="ECO:0000256" key="1">
    <source>
        <dbReference type="ARBA" id="ARBA00004123"/>
    </source>
</evidence>
<feature type="repeat" description="WD" evidence="7">
    <location>
        <begin position="547"/>
        <end position="588"/>
    </location>
</feature>
<dbReference type="EMBL" id="JANCYW010000001">
    <property type="protein sequence ID" value="KAK4534162.1"/>
    <property type="molecule type" value="Genomic_DNA"/>
</dbReference>
<evidence type="ECO:0000256" key="3">
    <source>
        <dbReference type="ARBA" id="ARBA00022737"/>
    </source>
</evidence>
<proteinExistence type="predicted"/>
<organism evidence="10 11">
    <name type="scientific">Cyanidium caldarium</name>
    <name type="common">Red alga</name>
    <dbReference type="NCBI Taxonomy" id="2771"/>
    <lineage>
        <taxon>Eukaryota</taxon>
        <taxon>Rhodophyta</taxon>
        <taxon>Bangiophyceae</taxon>
        <taxon>Cyanidiales</taxon>
        <taxon>Cyanidiaceae</taxon>
        <taxon>Cyanidium</taxon>
    </lineage>
</organism>
<protein>
    <recommendedName>
        <fullName evidence="9">TFIID subunit TAF5 NTD2 domain-containing protein</fullName>
    </recommendedName>
</protein>
<feature type="domain" description="TFIID subunit TAF5 NTD2" evidence="9">
    <location>
        <begin position="56"/>
        <end position="184"/>
    </location>
</feature>
<evidence type="ECO:0000256" key="2">
    <source>
        <dbReference type="ARBA" id="ARBA00022574"/>
    </source>
</evidence>
<dbReference type="InterPro" id="IPR019775">
    <property type="entry name" value="WD40_repeat_CS"/>
</dbReference>
<dbReference type="InterPro" id="IPR001680">
    <property type="entry name" value="WD40_rpt"/>
</dbReference>
<feature type="repeat" description="WD" evidence="7">
    <location>
        <begin position="505"/>
        <end position="546"/>
    </location>
</feature>
<dbReference type="PROSITE" id="PS50082">
    <property type="entry name" value="WD_REPEATS_2"/>
    <property type="match status" value="5"/>
</dbReference>
<evidence type="ECO:0000256" key="6">
    <source>
        <dbReference type="ARBA" id="ARBA00023242"/>
    </source>
</evidence>
<dbReference type="AlphaFoldDB" id="A0AAV9IP80"/>
<feature type="compositionally biased region" description="Low complexity" evidence="8">
    <location>
        <begin position="374"/>
        <end position="383"/>
    </location>
</feature>
<dbReference type="Proteomes" id="UP001301350">
    <property type="component" value="Unassembled WGS sequence"/>
</dbReference>
<accession>A0AAV9IP80</accession>
<dbReference type="PROSITE" id="PS00678">
    <property type="entry name" value="WD_REPEATS_1"/>
    <property type="match status" value="2"/>
</dbReference>
<keyword evidence="11" id="KW-1185">Reference proteome</keyword>
<keyword evidence="6" id="KW-0539">Nucleus</keyword>
<feature type="repeat" description="WD" evidence="7">
    <location>
        <begin position="421"/>
        <end position="462"/>
    </location>
</feature>
<dbReference type="GO" id="GO:0006367">
    <property type="term" value="P:transcription initiation at RNA polymerase II promoter"/>
    <property type="evidence" value="ECO:0007669"/>
    <property type="project" value="TreeGrafter"/>
</dbReference>
<name>A0AAV9IP80_CYACA</name>
<dbReference type="Pfam" id="PF04494">
    <property type="entry name" value="TFIID_NTD2"/>
    <property type="match status" value="1"/>
</dbReference>
<dbReference type="CDD" id="cd00200">
    <property type="entry name" value="WD40"/>
    <property type="match status" value="1"/>
</dbReference>
<dbReference type="InterPro" id="IPR007582">
    <property type="entry name" value="TFIID_NTD2"/>
</dbReference>